<accession>A0A822Z715</accession>
<dbReference type="Proteomes" id="UP000607653">
    <property type="component" value="Unassembled WGS sequence"/>
</dbReference>
<comment type="caution">
    <text evidence="1">The sequence shown here is derived from an EMBL/GenBank/DDBJ whole genome shotgun (WGS) entry which is preliminary data.</text>
</comment>
<dbReference type="AlphaFoldDB" id="A0A822Z715"/>
<protein>
    <submittedName>
        <fullName evidence="1">Uncharacterized protein</fullName>
    </submittedName>
</protein>
<sequence length="45" mass="5137">MLWAAKMESFPLLIWGSHLDDDDLSSCCSESVESSNHLFIHYSFS</sequence>
<proteinExistence type="predicted"/>
<reference evidence="1 2" key="1">
    <citation type="journal article" date="2020" name="Mol. Biol. Evol.">
        <title>Distinct Expression and Methylation Patterns for Genes with Different Fates following a Single Whole-Genome Duplication in Flowering Plants.</title>
        <authorList>
            <person name="Shi T."/>
            <person name="Rahmani R.S."/>
            <person name="Gugger P.F."/>
            <person name="Wang M."/>
            <person name="Li H."/>
            <person name="Zhang Y."/>
            <person name="Li Z."/>
            <person name="Wang Q."/>
            <person name="Van de Peer Y."/>
            <person name="Marchal K."/>
            <person name="Chen J."/>
        </authorList>
    </citation>
    <scope>NUCLEOTIDE SEQUENCE [LARGE SCALE GENOMIC DNA]</scope>
    <source>
        <tissue evidence="1">Leaf</tissue>
    </source>
</reference>
<evidence type="ECO:0000313" key="2">
    <source>
        <dbReference type="Proteomes" id="UP000607653"/>
    </source>
</evidence>
<keyword evidence="2" id="KW-1185">Reference proteome</keyword>
<dbReference type="EMBL" id="DUZY01000005">
    <property type="protein sequence ID" value="DAD39189.1"/>
    <property type="molecule type" value="Genomic_DNA"/>
</dbReference>
<organism evidence="1 2">
    <name type="scientific">Nelumbo nucifera</name>
    <name type="common">Sacred lotus</name>
    <dbReference type="NCBI Taxonomy" id="4432"/>
    <lineage>
        <taxon>Eukaryota</taxon>
        <taxon>Viridiplantae</taxon>
        <taxon>Streptophyta</taxon>
        <taxon>Embryophyta</taxon>
        <taxon>Tracheophyta</taxon>
        <taxon>Spermatophyta</taxon>
        <taxon>Magnoliopsida</taxon>
        <taxon>Proteales</taxon>
        <taxon>Nelumbonaceae</taxon>
        <taxon>Nelumbo</taxon>
    </lineage>
</organism>
<name>A0A822Z715_NELNU</name>
<gene>
    <name evidence="1" type="ORF">HUJ06_013514</name>
</gene>
<evidence type="ECO:0000313" key="1">
    <source>
        <dbReference type="EMBL" id="DAD39189.1"/>
    </source>
</evidence>